<proteinExistence type="predicted"/>
<reference evidence="1" key="1">
    <citation type="journal article" date="2019" name="Sci. Rep.">
        <title>Draft genome of Tanacetum cinerariifolium, the natural source of mosquito coil.</title>
        <authorList>
            <person name="Yamashiro T."/>
            <person name="Shiraishi A."/>
            <person name="Satake H."/>
            <person name="Nakayama K."/>
        </authorList>
    </citation>
    <scope>NUCLEOTIDE SEQUENCE</scope>
</reference>
<protein>
    <submittedName>
        <fullName evidence="1">Uncharacterized protein</fullName>
    </submittedName>
</protein>
<gene>
    <name evidence="1" type="ORF">Tci_058753</name>
</gene>
<name>A0A6L2NQA2_TANCI</name>
<dbReference type="EMBL" id="BKCJ010009400">
    <property type="protein sequence ID" value="GEU86775.1"/>
    <property type="molecule type" value="Genomic_DNA"/>
</dbReference>
<sequence>MEAFDDPGKVFDTLMRLRDDVRVEDAKLIGLNDLIARAEEEIEMKEAQLESIFVIMVSYKYEVCKEILLVIPNGKVSIAKNRRLIAELEALGQRSEALKPLDYMKEIVGRDAATLGVLEQLLAASHAGMRLKASYVAEMEETD</sequence>
<organism evidence="1">
    <name type="scientific">Tanacetum cinerariifolium</name>
    <name type="common">Dalmatian daisy</name>
    <name type="synonym">Chrysanthemum cinerariifolium</name>
    <dbReference type="NCBI Taxonomy" id="118510"/>
    <lineage>
        <taxon>Eukaryota</taxon>
        <taxon>Viridiplantae</taxon>
        <taxon>Streptophyta</taxon>
        <taxon>Embryophyta</taxon>
        <taxon>Tracheophyta</taxon>
        <taxon>Spermatophyta</taxon>
        <taxon>Magnoliopsida</taxon>
        <taxon>eudicotyledons</taxon>
        <taxon>Gunneridae</taxon>
        <taxon>Pentapetalae</taxon>
        <taxon>asterids</taxon>
        <taxon>campanulids</taxon>
        <taxon>Asterales</taxon>
        <taxon>Asteraceae</taxon>
        <taxon>Asteroideae</taxon>
        <taxon>Anthemideae</taxon>
        <taxon>Anthemidinae</taxon>
        <taxon>Tanacetum</taxon>
    </lineage>
</organism>
<dbReference type="AlphaFoldDB" id="A0A6L2NQA2"/>
<accession>A0A6L2NQA2</accession>
<comment type="caution">
    <text evidence="1">The sequence shown here is derived from an EMBL/GenBank/DDBJ whole genome shotgun (WGS) entry which is preliminary data.</text>
</comment>
<evidence type="ECO:0000313" key="1">
    <source>
        <dbReference type="EMBL" id="GEU86775.1"/>
    </source>
</evidence>